<dbReference type="PANTHER" id="PTHR45726">
    <property type="entry name" value="LEUKOTRIENE A-4 HYDROLASE"/>
    <property type="match status" value="1"/>
</dbReference>
<sequence length="210" mass="24283">MDFNRNVLKGKAILTIERKPPIRTIVNIFGLTISRVTKINGTRLKYYVGKRHADGSPFYIELPQLQTVDTTYNSNFECKIQIKYETSPNSSALYWLTPTQTADGLYSFLFSNKLIYARAWFPSQDTPSVKSIHILLRFLYQKIRVLMSALLENTFKGQQLDIYEFRQMTPISSYAVIAMDSLEKKNLFIGPMYSPKTNTLKNVSKRFVHT</sequence>
<evidence type="ECO:0000313" key="1">
    <source>
        <dbReference type="EMBL" id="TGZ54738.1"/>
    </source>
</evidence>
<dbReference type="PANTHER" id="PTHR45726:SF3">
    <property type="entry name" value="LEUKOTRIENE A-4 HYDROLASE"/>
    <property type="match status" value="1"/>
</dbReference>
<evidence type="ECO:0000313" key="2">
    <source>
        <dbReference type="Proteomes" id="UP000310200"/>
    </source>
</evidence>
<dbReference type="InterPro" id="IPR042097">
    <property type="entry name" value="Aminopeptidase_N-like_N_sf"/>
</dbReference>
<dbReference type="EMBL" id="QBLH01000559">
    <property type="protein sequence ID" value="TGZ54738.1"/>
    <property type="molecule type" value="Genomic_DNA"/>
</dbReference>
<dbReference type="Proteomes" id="UP000310200">
    <property type="component" value="Unassembled WGS sequence"/>
</dbReference>
<reference evidence="1 2" key="1">
    <citation type="journal article" date="2019" name="Philos. Trans. R. Soc. Lond., B, Biol. Sci.">
        <title>Ant behaviour and brain gene expression of defending hosts depend on the ecological success of the intruding social parasite.</title>
        <authorList>
            <person name="Kaur R."/>
            <person name="Stoldt M."/>
            <person name="Jongepier E."/>
            <person name="Feldmeyer B."/>
            <person name="Menzel F."/>
            <person name="Bornberg-Bauer E."/>
            <person name="Foitzik S."/>
        </authorList>
    </citation>
    <scope>NUCLEOTIDE SEQUENCE [LARGE SCALE GENOMIC DNA]</scope>
    <source>
        <tissue evidence="1">Whole body</tissue>
    </source>
</reference>
<dbReference type="AlphaFoldDB" id="A0A4S2L2R2"/>
<evidence type="ECO:0008006" key="3">
    <source>
        <dbReference type="Google" id="ProtNLM"/>
    </source>
</evidence>
<organism evidence="1 2">
    <name type="scientific">Temnothorax longispinosus</name>
    <dbReference type="NCBI Taxonomy" id="300112"/>
    <lineage>
        <taxon>Eukaryota</taxon>
        <taxon>Metazoa</taxon>
        <taxon>Ecdysozoa</taxon>
        <taxon>Arthropoda</taxon>
        <taxon>Hexapoda</taxon>
        <taxon>Insecta</taxon>
        <taxon>Pterygota</taxon>
        <taxon>Neoptera</taxon>
        <taxon>Endopterygota</taxon>
        <taxon>Hymenoptera</taxon>
        <taxon>Apocrita</taxon>
        <taxon>Aculeata</taxon>
        <taxon>Formicoidea</taxon>
        <taxon>Formicidae</taxon>
        <taxon>Myrmicinae</taxon>
        <taxon>Temnothorax</taxon>
    </lineage>
</organism>
<dbReference type="GO" id="GO:0004177">
    <property type="term" value="F:aminopeptidase activity"/>
    <property type="evidence" value="ECO:0007669"/>
    <property type="project" value="TreeGrafter"/>
</dbReference>
<proteinExistence type="predicted"/>
<dbReference type="InterPro" id="IPR034015">
    <property type="entry name" value="M1_LTA4H"/>
</dbReference>
<comment type="caution">
    <text evidence="1">The sequence shown here is derived from an EMBL/GenBank/DDBJ whole genome shotgun (WGS) entry which is preliminary data.</text>
</comment>
<dbReference type="STRING" id="300112.A0A4S2L2R2"/>
<dbReference type="GO" id="GO:0004301">
    <property type="term" value="F:epoxide hydrolase activity"/>
    <property type="evidence" value="ECO:0007669"/>
    <property type="project" value="TreeGrafter"/>
</dbReference>
<dbReference type="GO" id="GO:0043171">
    <property type="term" value="P:peptide catabolic process"/>
    <property type="evidence" value="ECO:0007669"/>
    <property type="project" value="TreeGrafter"/>
</dbReference>
<name>A0A4S2L2R2_9HYME</name>
<dbReference type="Gene3D" id="2.60.40.1730">
    <property type="entry name" value="tricorn interacting facor f3 domain"/>
    <property type="match status" value="1"/>
</dbReference>
<dbReference type="SUPFAM" id="SSF63737">
    <property type="entry name" value="Leukotriene A4 hydrolase N-terminal domain"/>
    <property type="match status" value="1"/>
</dbReference>
<accession>A0A4S2L2R2</accession>
<protein>
    <recommendedName>
        <fullName evidence="3">Leukotriene A-4 hydrolase</fullName>
    </recommendedName>
</protein>
<dbReference type="GO" id="GO:0005829">
    <property type="term" value="C:cytosol"/>
    <property type="evidence" value="ECO:0007669"/>
    <property type="project" value="TreeGrafter"/>
</dbReference>
<keyword evidence="2" id="KW-1185">Reference proteome</keyword>
<gene>
    <name evidence="1" type="ORF">DBV15_11738</name>
</gene>